<evidence type="ECO:0000256" key="4">
    <source>
        <dbReference type="HAMAP-Rule" id="MF_01030"/>
    </source>
</evidence>
<dbReference type="InterPro" id="IPR000634">
    <property type="entry name" value="Ser/Thr_deHydtase_PyrdxlP-BS"/>
</dbReference>
<dbReference type="RefSeq" id="WP_015709554.1">
    <property type="nucleotide sequence ID" value="NC_015578.1"/>
</dbReference>
<dbReference type="PANTHER" id="PTHR48078">
    <property type="entry name" value="THREONINE DEHYDRATASE, MITOCHONDRIAL-RELATED"/>
    <property type="match status" value="1"/>
</dbReference>
<proteinExistence type="inferred from homology"/>
<dbReference type="STRING" id="545694.TREPR_0461"/>
<evidence type="ECO:0000256" key="2">
    <source>
        <dbReference type="ARBA" id="ARBA00022898"/>
    </source>
</evidence>
<dbReference type="Pfam" id="PF00291">
    <property type="entry name" value="PALP"/>
    <property type="match status" value="1"/>
</dbReference>
<gene>
    <name evidence="4 6" type="primary">dsdA</name>
    <name evidence="6" type="ordered locus">TREPR_0461</name>
</gene>
<dbReference type="InterPro" id="IPR011780">
    <property type="entry name" value="D_Ser_am_lyase"/>
</dbReference>
<dbReference type="InterPro" id="IPR001926">
    <property type="entry name" value="TrpB-like_PALP"/>
</dbReference>
<name>F5YM45_TREPZ</name>
<dbReference type="GO" id="GO:0036088">
    <property type="term" value="P:D-serine catabolic process"/>
    <property type="evidence" value="ECO:0007669"/>
    <property type="project" value="TreeGrafter"/>
</dbReference>
<dbReference type="SUPFAM" id="SSF53686">
    <property type="entry name" value="Tryptophan synthase beta subunit-like PLP-dependent enzymes"/>
    <property type="match status" value="1"/>
</dbReference>
<dbReference type="HOGENOM" id="CLU_035707_0_0_12"/>
<dbReference type="Proteomes" id="UP000009223">
    <property type="component" value="Chromosome"/>
</dbReference>
<dbReference type="PANTHER" id="PTHR48078:SF9">
    <property type="entry name" value="D-SERINE DEHYDRATASE"/>
    <property type="match status" value="1"/>
</dbReference>
<dbReference type="GO" id="GO:0030170">
    <property type="term" value="F:pyridoxal phosphate binding"/>
    <property type="evidence" value="ECO:0007669"/>
    <property type="project" value="InterPro"/>
</dbReference>
<feature type="domain" description="Tryptophan synthase beta chain-like PALP" evidence="5">
    <location>
        <begin position="102"/>
        <end position="395"/>
    </location>
</feature>
<sequence length="451" mass="49194">MGRKLIGNKTVDQWKKEFPVLRMASDLEQVFWINPRYKKDAGLSGWGVSPADMDDASDRLTRFAPFIAKAFSETAKDGGIIESPLRKIPKMLDFIKKESKVKIGGKLFLKCDSQLPISGSIKARGGIYEVLAHAEKLALEKGMLKETDSYDILLEDRFRDYFGTRELAVGSTGNLGLSIGIMGARLGFKTTVHMSADARQWKKDLLRSKGVAVVEYQADYSKAVEEGRKLAGPNCHFVDDENSKTLFLGYSVAALRLKKQLDEQGIPVDPDHPLFVYLPCGVGGGPGGVAYGIKRVFGAAAHCFFAEPTHAPCMLLGLVTGLQDKVSVGDFGIDNKTCADGLAVGRPSSFVGTVMDTLLSGECTVSDEQMYYLVYRLAELEDLWLEPSATAGFMGPTDLYGSKNGQAWLREQFGKSAGPGQATHLVWATGGGMVPPAEMQKYYRKGKDLAE</sequence>
<evidence type="ECO:0000256" key="3">
    <source>
        <dbReference type="ARBA" id="ARBA00023239"/>
    </source>
</evidence>
<keyword evidence="3 4" id="KW-0456">Lyase</keyword>
<dbReference type="HAMAP" id="MF_01030">
    <property type="entry name" value="D_Ser_dehydrat"/>
    <property type="match status" value="1"/>
</dbReference>
<keyword evidence="2 4" id="KW-0663">Pyridoxal phosphate</keyword>
<evidence type="ECO:0000256" key="1">
    <source>
        <dbReference type="ARBA" id="ARBA00001933"/>
    </source>
</evidence>
<dbReference type="GO" id="GO:0009097">
    <property type="term" value="P:isoleucine biosynthetic process"/>
    <property type="evidence" value="ECO:0007669"/>
    <property type="project" value="TreeGrafter"/>
</dbReference>
<keyword evidence="7" id="KW-1185">Reference proteome</keyword>
<evidence type="ECO:0000313" key="6">
    <source>
        <dbReference type="EMBL" id="AEF85856.1"/>
    </source>
</evidence>
<reference evidence="6 7" key="2">
    <citation type="journal article" date="2011" name="ISME J.">
        <title>RNA-seq reveals cooperative metabolic interactions between two termite-gut spirochete species in co-culture.</title>
        <authorList>
            <person name="Rosenthal A.Z."/>
            <person name="Matson E.G."/>
            <person name="Eldar A."/>
            <person name="Leadbetter J.R."/>
        </authorList>
    </citation>
    <scope>NUCLEOTIDE SEQUENCE [LARGE SCALE GENOMIC DNA]</scope>
    <source>
        <strain evidence="7">ATCC BAA-887 / DSM 12427 / ZAS-2</strain>
    </source>
</reference>
<dbReference type="EC" id="4.3.1.18" evidence="4"/>
<feature type="modified residue" description="N6-(pyridoxal phosphate)lysine" evidence="4">
    <location>
        <position position="122"/>
    </location>
</feature>
<dbReference type="EMBL" id="CP001843">
    <property type="protein sequence ID" value="AEF85856.1"/>
    <property type="molecule type" value="Genomic_DNA"/>
</dbReference>
<comment type="similarity">
    <text evidence="4">Belongs to the serine/threonine dehydratase family. DsdA subfamily.</text>
</comment>
<dbReference type="KEGG" id="tpi:TREPR_0461"/>
<accession>F5YM45</accession>
<dbReference type="GO" id="GO:0008721">
    <property type="term" value="F:D-serine ammonia-lyase activity"/>
    <property type="evidence" value="ECO:0007669"/>
    <property type="project" value="UniProtKB-EC"/>
</dbReference>
<protein>
    <recommendedName>
        <fullName evidence="4">Probable D-serine dehydratase</fullName>
        <ecNumber evidence="4">4.3.1.18</ecNumber>
    </recommendedName>
    <alternativeName>
        <fullName evidence="4">D-serine deaminase</fullName>
        <shortName evidence="4">DSD</shortName>
    </alternativeName>
</protein>
<organism evidence="6 7">
    <name type="scientific">Treponema primitia (strain ATCC BAA-887 / DSM 12427 / ZAS-2)</name>
    <dbReference type="NCBI Taxonomy" id="545694"/>
    <lineage>
        <taxon>Bacteria</taxon>
        <taxon>Pseudomonadati</taxon>
        <taxon>Spirochaetota</taxon>
        <taxon>Spirochaetia</taxon>
        <taxon>Spirochaetales</taxon>
        <taxon>Treponemataceae</taxon>
        <taxon>Treponema</taxon>
    </lineage>
</organism>
<dbReference type="AlphaFoldDB" id="F5YM45"/>
<dbReference type="Gene3D" id="3.40.50.1100">
    <property type="match status" value="2"/>
</dbReference>
<dbReference type="InterPro" id="IPR036052">
    <property type="entry name" value="TrpB-like_PALP_sf"/>
</dbReference>
<dbReference type="NCBIfam" id="TIGR02035">
    <property type="entry name" value="D_Ser_am_lyase"/>
    <property type="match status" value="1"/>
</dbReference>
<comment type="catalytic activity">
    <reaction evidence="4">
        <text>D-serine = pyruvate + NH4(+)</text>
        <dbReference type="Rhea" id="RHEA:13977"/>
        <dbReference type="ChEBI" id="CHEBI:15361"/>
        <dbReference type="ChEBI" id="CHEBI:28938"/>
        <dbReference type="ChEBI" id="CHEBI:35247"/>
        <dbReference type="EC" id="4.3.1.18"/>
    </reaction>
</comment>
<comment type="cofactor">
    <cofactor evidence="1 4">
        <name>pyridoxal 5'-phosphate</name>
        <dbReference type="ChEBI" id="CHEBI:597326"/>
    </cofactor>
</comment>
<dbReference type="GO" id="GO:0016836">
    <property type="term" value="F:hydro-lyase activity"/>
    <property type="evidence" value="ECO:0007669"/>
    <property type="project" value="UniProtKB-UniRule"/>
</dbReference>
<dbReference type="eggNOG" id="COG3048">
    <property type="taxonomic scope" value="Bacteria"/>
</dbReference>
<evidence type="ECO:0000259" key="5">
    <source>
        <dbReference type="Pfam" id="PF00291"/>
    </source>
</evidence>
<dbReference type="OrthoDB" id="9780546at2"/>
<dbReference type="InterPro" id="IPR050147">
    <property type="entry name" value="Ser/Thr_Dehydratase"/>
</dbReference>
<dbReference type="PROSITE" id="PS00165">
    <property type="entry name" value="DEHYDRATASE_SER_THR"/>
    <property type="match status" value="1"/>
</dbReference>
<evidence type="ECO:0000313" key="7">
    <source>
        <dbReference type="Proteomes" id="UP000009223"/>
    </source>
</evidence>
<dbReference type="NCBIfam" id="NF002823">
    <property type="entry name" value="PRK02991.1"/>
    <property type="match status" value="1"/>
</dbReference>
<reference evidence="7" key="1">
    <citation type="submission" date="2009-12" db="EMBL/GenBank/DDBJ databases">
        <title>Complete sequence of Treponema primitia strain ZAS-2.</title>
        <authorList>
            <person name="Tetu S.G."/>
            <person name="Matson E."/>
            <person name="Ren Q."/>
            <person name="Seshadri R."/>
            <person name="Elbourne L."/>
            <person name="Hassan K.A."/>
            <person name="Durkin A."/>
            <person name="Radune D."/>
            <person name="Mohamoud Y."/>
            <person name="Shay R."/>
            <person name="Jin S."/>
            <person name="Zhang X."/>
            <person name="Lucey K."/>
            <person name="Ballor N.R."/>
            <person name="Ottesen E."/>
            <person name="Rosenthal R."/>
            <person name="Allen A."/>
            <person name="Leadbetter J.R."/>
            <person name="Paulsen I.T."/>
        </authorList>
    </citation>
    <scope>NUCLEOTIDE SEQUENCE [LARGE SCALE GENOMIC DNA]</scope>
    <source>
        <strain evidence="7">ATCC BAA-887 / DSM 12427 / ZAS-2</strain>
    </source>
</reference>